<evidence type="ECO:0000313" key="1">
    <source>
        <dbReference type="EMBL" id="GLY82408.1"/>
    </source>
</evidence>
<proteinExistence type="predicted"/>
<dbReference type="EMBL" id="BSTK01000001">
    <property type="protein sequence ID" value="GLY82408.1"/>
    <property type="molecule type" value="Genomic_DNA"/>
</dbReference>
<name>A0A9W6RVH0_9ACTN</name>
<organism evidence="1 2">
    <name type="scientific">Actinoallomurus iriomotensis</name>
    <dbReference type="NCBI Taxonomy" id="478107"/>
    <lineage>
        <taxon>Bacteria</taxon>
        <taxon>Bacillati</taxon>
        <taxon>Actinomycetota</taxon>
        <taxon>Actinomycetes</taxon>
        <taxon>Streptosporangiales</taxon>
        <taxon>Thermomonosporaceae</taxon>
        <taxon>Actinoallomurus</taxon>
    </lineage>
</organism>
<dbReference type="AlphaFoldDB" id="A0A9W6RVH0"/>
<dbReference type="Proteomes" id="UP001165074">
    <property type="component" value="Unassembled WGS sequence"/>
</dbReference>
<keyword evidence="2" id="KW-1185">Reference proteome</keyword>
<accession>A0A9W6RVH0</accession>
<evidence type="ECO:0000313" key="2">
    <source>
        <dbReference type="Proteomes" id="UP001165074"/>
    </source>
</evidence>
<reference evidence="1" key="1">
    <citation type="submission" date="2023-03" db="EMBL/GenBank/DDBJ databases">
        <title>Actinoallomurus iriomotensis NBRC 103684.</title>
        <authorList>
            <person name="Ichikawa N."/>
            <person name="Sato H."/>
            <person name="Tonouchi N."/>
        </authorList>
    </citation>
    <scope>NUCLEOTIDE SEQUENCE</scope>
    <source>
        <strain evidence="1">NBRC 103684</strain>
    </source>
</reference>
<comment type="caution">
    <text evidence="1">The sequence shown here is derived from an EMBL/GenBank/DDBJ whole genome shotgun (WGS) entry which is preliminary data.</text>
</comment>
<sequence length="257" mass="27752">MVGFGAYCEGPHMRRLLLIPLALLLAGGCGVNPSPEKNATDNARENARRVGERLYGSRVRPAQDVGHLADDIEGVDVMRVTGTTTAQGDGVGVVIRVSGIASKGWPDDAETITVVRCFELRVSPKTEWDVEPHDTNCPPGRPLTFKPWPKTPQIPDERLRKALPHIPRGGTVDERKVRRAVASLHLDPAIRTDIKAEEGVVGVSLRVKPYLDDALDCVLARVAPGSTDVWSPAKIQRMPGEGGCDVGNAVHPMPPPH</sequence>
<gene>
    <name evidence="1" type="ORF">Airi02_003400</name>
</gene>
<protein>
    <submittedName>
        <fullName evidence="1">Uncharacterized protein</fullName>
    </submittedName>
</protein>